<gene>
    <name evidence="3" type="ORF">F5544_30870</name>
</gene>
<dbReference type="InterPro" id="IPR043128">
    <property type="entry name" value="Rev_trsase/Diguanyl_cyclase"/>
</dbReference>
<feature type="domain" description="GGDEF" evidence="2">
    <location>
        <begin position="239"/>
        <end position="369"/>
    </location>
</feature>
<evidence type="ECO:0000313" key="4">
    <source>
        <dbReference type="Proteomes" id="UP000503540"/>
    </source>
</evidence>
<dbReference type="CDD" id="cd01949">
    <property type="entry name" value="GGDEF"/>
    <property type="match status" value="1"/>
</dbReference>
<dbReference type="GO" id="GO:1902201">
    <property type="term" value="P:negative regulation of bacterial-type flagellum-dependent cell motility"/>
    <property type="evidence" value="ECO:0007669"/>
    <property type="project" value="TreeGrafter"/>
</dbReference>
<dbReference type="GO" id="GO:0005886">
    <property type="term" value="C:plasma membrane"/>
    <property type="evidence" value="ECO:0007669"/>
    <property type="project" value="TreeGrafter"/>
</dbReference>
<dbReference type="GO" id="GO:0043709">
    <property type="term" value="P:cell adhesion involved in single-species biofilm formation"/>
    <property type="evidence" value="ECO:0007669"/>
    <property type="project" value="TreeGrafter"/>
</dbReference>
<dbReference type="AlphaFoldDB" id="A0A6G9YLR4"/>
<dbReference type="SUPFAM" id="SSF55073">
    <property type="entry name" value="Nucleotide cyclase"/>
    <property type="match status" value="1"/>
</dbReference>
<keyword evidence="1" id="KW-1133">Transmembrane helix</keyword>
<dbReference type="InterPro" id="IPR050469">
    <property type="entry name" value="Diguanylate_Cyclase"/>
</dbReference>
<dbReference type="GO" id="GO:0052621">
    <property type="term" value="F:diguanylate cyclase activity"/>
    <property type="evidence" value="ECO:0007669"/>
    <property type="project" value="TreeGrafter"/>
</dbReference>
<feature type="transmembrane region" description="Helical" evidence="1">
    <location>
        <begin position="78"/>
        <end position="96"/>
    </location>
</feature>
<dbReference type="Gene3D" id="3.30.70.270">
    <property type="match status" value="1"/>
</dbReference>
<keyword evidence="4" id="KW-1185">Reference proteome</keyword>
<feature type="transmembrane region" description="Helical" evidence="1">
    <location>
        <begin position="152"/>
        <end position="172"/>
    </location>
</feature>
<dbReference type="SMART" id="SM00267">
    <property type="entry name" value="GGDEF"/>
    <property type="match status" value="1"/>
</dbReference>
<dbReference type="Pfam" id="PF00990">
    <property type="entry name" value="GGDEF"/>
    <property type="match status" value="1"/>
</dbReference>
<evidence type="ECO:0000256" key="1">
    <source>
        <dbReference type="SAM" id="Phobius"/>
    </source>
</evidence>
<accession>A0A6G9YLR4</accession>
<dbReference type="PANTHER" id="PTHR45138:SF9">
    <property type="entry name" value="DIGUANYLATE CYCLASE DGCM-RELATED"/>
    <property type="match status" value="1"/>
</dbReference>
<organism evidence="3 4">
    <name type="scientific">Nocardia arthritidis</name>
    <dbReference type="NCBI Taxonomy" id="228602"/>
    <lineage>
        <taxon>Bacteria</taxon>
        <taxon>Bacillati</taxon>
        <taxon>Actinomycetota</taxon>
        <taxon>Actinomycetes</taxon>
        <taxon>Mycobacteriales</taxon>
        <taxon>Nocardiaceae</taxon>
        <taxon>Nocardia</taxon>
    </lineage>
</organism>
<reference evidence="3 4" key="1">
    <citation type="journal article" date="2019" name="ACS Chem. Biol.">
        <title>Identification and Mobilization of a Cryptic Antibiotic Biosynthesis Gene Locus from a Human-Pathogenic Nocardia Isolate.</title>
        <authorList>
            <person name="Herisse M."/>
            <person name="Ishida K."/>
            <person name="Porter J.L."/>
            <person name="Howden B."/>
            <person name="Hertweck C."/>
            <person name="Stinear T.P."/>
            <person name="Pidot S.J."/>
        </authorList>
    </citation>
    <scope>NUCLEOTIDE SEQUENCE [LARGE SCALE GENOMIC DNA]</scope>
    <source>
        <strain evidence="3 4">AUSMDU00012717</strain>
    </source>
</reference>
<dbReference type="EMBL" id="CP046172">
    <property type="protein sequence ID" value="QIS14017.1"/>
    <property type="molecule type" value="Genomic_DNA"/>
</dbReference>
<protein>
    <submittedName>
        <fullName evidence="3">Diguanylate cyclase</fullName>
    </submittedName>
</protein>
<feature type="transmembrane region" description="Helical" evidence="1">
    <location>
        <begin position="179"/>
        <end position="207"/>
    </location>
</feature>
<dbReference type="PANTHER" id="PTHR45138">
    <property type="entry name" value="REGULATORY COMPONENTS OF SENSORY TRANSDUCTION SYSTEM"/>
    <property type="match status" value="1"/>
</dbReference>
<evidence type="ECO:0000313" key="3">
    <source>
        <dbReference type="EMBL" id="QIS14017.1"/>
    </source>
</evidence>
<feature type="transmembrane region" description="Helical" evidence="1">
    <location>
        <begin position="41"/>
        <end position="66"/>
    </location>
</feature>
<keyword evidence="1" id="KW-0812">Transmembrane</keyword>
<keyword evidence="1" id="KW-0472">Membrane</keyword>
<name>A0A6G9YLR4_9NOCA</name>
<dbReference type="InterPro" id="IPR000160">
    <property type="entry name" value="GGDEF_dom"/>
</dbReference>
<dbReference type="NCBIfam" id="TIGR00254">
    <property type="entry name" value="GGDEF"/>
    <property type="match status" value="1"/>
</dbReference>
<dbReference type="InterPro" id="IPR029787">
    <property type="entry name" value="Nucleotide_cyclase"/>
</dbReference>
<dbReference type="KEGG" id="nah:F5544_30870"/>
<dbReference type="Proteomes" id="UP000503540">
    <property type="component" value="Chromosome"/>
</dbReference>
<feature type="transmembrane region" description="Helical" evidence="1">
    <location>
        <begin position="127"/>
        <end position="146"/>
    </location>
</feature>
<evidence type="ECO:0000259" key="2">
    <source>
        <dbReference type="PROSITE" id="PS50887"/>
    </source>
</evidence>
<proteinExistence type="predicted"/>
<dbReference type="FunFam" id="3.30.70.270:FF:000001">
    <property type="entry name" value="Diguanylate cyclase domain protein"/>
    <property type="match status" value="1"/>
</dbReference>
<sequence>MAELGRPDHAMPGDRPMTLLRAWWRDSVNYHWLVRTLEHRAALGLIRAVIATGCAVMGVISLLTLLSSVGPDSLGGRVIFGFIVGFDALGAVRWWLRPWPNVTESLTIFLSGDVLTTLACLVIGDRVYGATTSLLLVVIGGYLTFFHSPRVLALHVGWSLLSALVLTARMLAQDPRHGLAMAVAIVLIMMATNVVVLPALQFLYWLLRVETFSDPLTNLLNRRGLDYYLSNSLLSRGDHGLCLMIVDLDRFKAVNDTFGHHAGDQVLIQIADQLRAAVVPGSIVARTGGEEFVIVSPLIGADAIAAAEQLRLAVAATPHLPIPVTASVGVVQCGGDPAHRSPEYLLRHADSAMYTAKRHGRNRIAVVDHAQ</sequence>
<dbReference type="PROSITE" id="PS50887">
    <property type="entry name" value="GGDEF"/>
    <property type="match status" value="1"/>
</dbReference>